<feature type="region of interest" description="Disordered" evidence="1">
    <location>
        <begin position="287"/>
        <end position="329"/>
    </location>
</feature>
<feature type="chain" id="PRO_5016994580" description="Cupredoxin" evidence="3">
    <location>
        <begin position="20"/>
        <end position="401"/>
    </location>
</feature>
<evidence type="ECO:0008006" key="6">
    <source>
        <dbReference type="Google" id="ProtNLM"/>
    </source>
</evidence>
<dbReference type="STRING" id="2656787.A0A370THC6"/>
<dbReference type="GeneID" id="43600576"/>
<proteinExistence type="predicted"/>
<dbReference type="Proteomes" id="UP000254866">
    <property type="component" value="Unassembled WGS sequence"/>
</dbReference>
<feature type="transmembrane region" description="Helical" evidence="2">
    <location>
        <begin position="214"/>
        <end position="236"/>
    </location>
</feature>
<comment type="caution">
    <text evidence="4">The sequence shown here is derived from an EMBL/GenBank/DDBJ whole genome shotgun (WGS) entry which is preliminary data.</text>
</comment>
<evidence type="ECO:0000256" key="1">
    <source>
        <dbReference type="SAM" id="MobiDB-lite"/>
    </source>
</evidence>
<dbReference type="CDD" id="cd00920">
    <property type="entry name" value="Cupredoxin"/>
    <property type="match status" value="1"/>
</dbReference>
<dbReference type="InterPro" id="IPR008972">
    <property type="entry name" value="Cupredoxin"/>
</dbReference>
<feature type="region of interest" description="Disordered" evidence="1">
    <location>
        <begin position="359"/>
        <end position="401"/>
    </location>
</feature>
<dbReference type="EMBL" id="NPIC01000007">
    <property type="protein sequence ID" value="RDL34599.1"/>
    <property type="molecule type" value="Genomic_DNA"/>
</dbReference>
<keyword evidence="3" id="KW-0732">Signal</keyword>
<feature type="compositionally biased region" description="Basic and acidic residues" evidence="1">
    <location>
        <begin position="295"/>
        <end position="305"/>
    </location>
</feature>
<evidence type="ECO:0000256" key="3">
    <source>
        <dbReference type="SAM" id="SignalP"/>
    </source>
</evidence>
<evidence type="ECO:0000313" key="5">
    <source>
        <dbReference type="Proteomes" id="UP000254866"/>
    </source>
</evidence>
<sequence length="401" mass="41647">MLLLGLGLVSFVCLQLGLAQSLQPSPTSSSTSSSAAPTHTLSVGAEGHVFTPSSVTANVGDFVEFLFYPLNHSVARAEFKKPCIPYEVSGVGKQGFWSGFHPLNVVASNPPAFLIKINDTQPIFFYCSAPGACIDGMIGAINPNSTQTLDIQEDFARNSTLAFSPGENFPAEVAPSSTQTSSVTSSASGSPTSTSTPTAAAAASESKPPLSGGAIAGITIGGAAVALMAGALFYMCGRQQILKEMIPPQREQSHPASPFINHASMASASAYPNKMFDGLDVHRFSGQPSSPGYCDHSRAETERSRSPAIDEGTNLDPALGGSSSALGNGPTIRRSMPARASDAPQIPLTLVDTSIFQARTGEAPGGPMPQRLNSHRGAHELPVESEVTSPQWFSGVGPRPS</sequence>
<reference evidence="4 5" key="1">
    <citation type="journal article" date="2018" name="IMA Fungus">
        <title>IMA Genome-F 9: Draft genome sequence of Annulohypoxylon stygium, Aspergillus mulundensis, Berkeleyomyces basicola (syn. Thielaviopsis basicola), Ceratocystis smalleyi, two Cercospora beticola strains, Coleophoma cylindrospora, Fusarium fracticaudum, Phialophora cf. hyalina, and Morchella septimelata.</title>
        <authorList>
            <person name="Wingfield B.D."/>
            <person name="Bills G.F."/>
            <person name="Dong Y."/>
            <person name="Huang W."/>
            <person name="Nel W.J."/>
            <person name="Swalarsk-Parry B.S."/>
            <person name="Vaghefi N."/>
            <person name="Wilken P.M."/>
            <person name="An Z."/>
            <person name="de Beer Z.W."/>
            <person name="De Vos L."/>
            <person name="Chen L."/>
            <person name="Duong T.A."/>
            <person name="Gao Y."/>
            <person name="Hammerbacher A."/>
            <person name="Kikkert J.R."/>
            <person name="Li Y."/>
            <person name="Li H."/>
            <person name="Li K."/>
            <person name="Li Q."/>
            <person name="Liu X."/>
            <person name="Ma X."/>
            <person name="Naidoo K."/>
            <person name="Pethybridge S.J."/>
            <person name="Sun J."/>
            <person name="Steenkamp E.T."/>
            <person name="van der Nest M.A."/>
            <person name="van Wyk S."/>
            <person name="Wingfield M.J."/>
            <person name="Xiong C."/>
            <person name="Yue Q."/>
            <person name="Zhang X."/>
        </authorList>
    </citation>
    <scope>NUCLEOTIDE SEQUENCE [LARGE SCALE GENOMIC DNA]</scope>
    <source>
        <strain evidence="4 5">BP 5553</strain>
    </source>
</reference>
<dbReference type="Gene3D" id="2.60.40.420">
    <property type="entry name" value="Cupredoxins - blue copper proteins"/>
    <property type="match status" value="1"/>
</dbReference>
<feature type="signal peptide" evidence="3">
    <location>
        <begin position="1"/>
        <end position="19"/>
    </location>
</feature>
<keyword evidence="2" id="KW-1133">Transmembrane helix</keyword>
<keyword evidence="5" id="KW-1185">Reference proteome</keyword>
<feature type="compositionally biased region" description="Low complexity" evidence="1">
    <location>
        <begin position="318"/>
        <end position="327"/>
    </location>
</feature>
<dbReference type="PANTHER" id="PTHR34883:SF19">
    <property type="entry name" value="EXTRACELLULAR SERINE-RICH PROTEIN"/>
    <property type="match status" value="1"/>
</dbReference>
<feature type="compositionally biased region" description="Low complexity" evidence="1">
    <location>
        <begin position="174"/>
        <end position="209"/>
    </location>
</feature>
<protein>
    <recommendedName>
        <fullName evidence="6">Cupredoxin</fullName>
    </recommendedName>
</protein>
<dbReference type="SUPFAM" id="SSF49503">
    <property type="entry name" value="Cupredoxins"/>
    <property type="match status" value="1"/>
</dbReference>
<accession>A0A370THC6</accession>
<feature type="region of interest" description="Disordered" evidence="1">
    <location>
        <begin position="167"/>
        <end position="209"/>
    </location>
</feature>
<dbReference type="PANTHER" id="PTHR34883">
    <property type="entry name" value="SERINE-RICH PROTEIN, PUTATIVE-RELATED-RELATED"/>
    <property type="match status" value="1"/>
</dbReference>
<keyword evidence="2" id="KW-0812">Transmembrane</keyword>
<evidence type="ECO:0000256" key="2">
    <source>
        <dbReference type="SAM" id="Phobius"/>
    </source>
</evidence>
<dbReference type="RefSeq" id="XP_031867581.1">
    <property type="nucleotide sequence ID" value="XM_032016350.1"/>
</dbReference>
<evidence type="ECO:0000313" key="4">
    <source>
        <dbReference type="EMBL" id="RDL34599.1"/>
    </source>
</evidence>
<dbReference type="OrthoDB" id="2331100at2759"/>
<keyword evidence="2" id="KW-0472">Membrane</keyword>
<dbReference type="InterPro" id="IPR052953">
    <property type="entry name" value="Ser-rich/MCO-related"/>
</dbReference>
<organism evidence="4 5">
    <name type="scientific">Venustampulla echinocandica</name>
    <dbReference type="NCBI Taxonomy" id="2656787"/>
    <lineage>
        <taxon>Eukaryota</taxon>
        <taxon>Fungi</taxon>
        <taxon>Dikarya</taxon>
        <taxon>Ascomycota</taxon>
        <taxon>Pezizomycotina</taxon>
        <taxon>Leotiomycetes</taxon>
        <taxon>Helotiales</taxon>
        <taxon>Pleuroascaceae</taxon>
        <taxon>Venustampulla</taxon>
    </lineage>
</organism>
<name>A0A370THC6_9HELO</name>
<gene>
    <name evidence="4" type="ORF">BP5553_07727</name>
</gene>
<dbReference type="AlphaFoldDB" id="A0A370THC6"/>